<dbReference type="PANTHER" id="PTHR46796">
    <property type="entry name" value="HTH-TYPE TRANSCRIPTIONAL ACTIVATOR RHAS-RELATED"/>
    <property type="match status" value="1"/>
</dbReference>
<evidence type="ECO:0000313" key="6">
    <source>
        <dbReference type="EMBL" id="RED75700.1"/>
    </source>
</evidence>
<gene>
    <name evidence="6" type="ORF">DFP98_11461</name>
</gene>
<feature type="domain" description="HTH araC/xylS-type" evidence="5">
    <location>
        <begin position="176"/>
        <end position="274"/>
    </location>
</feature>
<protein>
    <submittedName>
        <fullName evidence="6">AraC-like DNA-binding protein</fullName>
    </submittedName>
</protein>
<keyword evidence="3" id="KW-0010">Activator</keyword>
<evidence type="ECO:0000259" key="5">
    <source>
        <dbReference type="PROSITE" id="PS01124"/>
    </source>
</evidence>
<dbReference type="RefSeq" id="WP_181917768.1">
    <property type="nucleotide sequence ID" value="NZ_QRDZ01000014.1"/>
</dbReference>
<dbReference type="InterPro" id="IPR018060">
    <property type="entry name" value="HTH_AraC"/>
</dbReference>
<dbReference type="Pfam" id="PF12833">
    <property type="entry name" value="HTH_18"/>
    <property type="match status" value="1"/>
</dbReference>
<dbReference type="SMART" id="SM00342">
    <property type="entry name" value="HTH_ARAC"/>
    <property type="match status" value="1"/>
</dbReference>
<evidence type="ECO:0000256" key="2">
    <source>
        <dbReference type="ARBA" id="ARBA00023125"/>
    </source>
</evidence>
<dbReference type="EMBL" id="QRDZ01000014">
    <property type="protein sequence ID" value="RED75700.1"/>
    <property type="molecule type" value="Genomic_DNA"/>
</dbReference>
<evidence type="ECO:0000313" key="7">
    <source>
        <dbReference type="Proteomes" id="UP000256977"/>
    </source>
</evidence>
<dbReference type="GO" id="GO:0043565">
    <property type="term" value="F:sequence-specific DNA binding"/>
    <property type="evidence" value="ECO:0007669"/>
    <property type="project" value="InterPro"/>
</dbReference>
<dbReference type="SUPFAM" id="SSF51215">
    <property type="entry name" value="Regulatory protein AraC"/>
    <property type="match status" value="1"/>
</dbReference>
<dbReference type="SUPFAM" id="SSF46689">
    <property type="entry name" value="Homeodomain-like"/>
    <property type="match status" value="2"/>
</dbReference>
<reference evidence="6 7" key="1">
    <citation type="submission" date="2018-07" db="EMBL/GenBank/DDBJ databases">
        <title>Genomic Encyclopedia of Type Strains, Phase III (KMG-III): the genomes of soil and plant-associated and newly described type strains.</title>
        <authorList>
            <person name="Whitman W."/>
        </authorList>
    </citation>
    <scope>NUCLEOTIDE SEQUENCE [LARGE SCALE GENOMIC DNA]</scope>
    <source>
        <strain evidence="6 7">CECT 7287</strain>
    </source>
</reference>
<evidence type="ECO:0000256" key="3">
    <source>
        <dbReference type="ARBA" id="ARBA00023159"/>
    </source>
</evidence>
<keyword evidence="1" id="KW-0805">Transcription regulation</keyword>
<keyword evidence="2 6" id="KW-0238">DNA-binding</keyword>
<evidence type="ECO:0000256" key="4">
    <source>
        <dbReference type="ARBA" id="ARBA00023163"/>
    </source>
</evidence>
<keyword evidence="7" id="KW-1185">Reference proteome</keyword>
<dbReference type="InterPro" id="IPR014710">
    <property type="entry name" value="RmlC-like_jellyroll"/>
</dbReference>
<dbReference type="Pfam" id="PF02311">
    <property type="entry name" value="AraC_binding"/>
    <property type="match status" value="1"/>
</dbReference>
<dbReference type="InterPro" id="IPR020449">
    <property type="entry name" value="Tscrpt_reg_AraC-type_HTH"/>
</dbReference>
<keyword evidence="4" id="KW-0804">Transcription</keyword>
<proteinExistence type="predicted"/>
<evidence type="ECO:0000256" key="1">
    <source>
        <dbReference type="ARBA" id="ARBA00023015"/>
    </source>
</evidence>
<dbReference type="PRINTS" id="PR00032">
    <property type="entry name" value="HTHARAC"/>
</dbReference>
<dbReference type="Gene3D" id="2.60.120.10">
    <property type="entry name" value="Jelly Rolls"/>
    <property type="match status" value="1"/>
</dbReference>
<sequence length="275" mass="30654">MSQSLFIEPLLPVVHAATLYDLPPGEPFAYPLHNHPDLAQMLLICNGGGTFQIDGRNYEGGPGTLLVYDSGVWHEEQSDADKPFKALSLTFSGFQLSGLPPSTFIARPASSAIALGDRYEELYALMSMIVRLMDDSYAPSKITVGHYMAIVLVELARIVYSGFAAYPAKNGDQMVTMVKQYIHSHYTEKLSLEELSKVSFLSPGYTCRLFSQAEGVSPIQYLVAYRMEVAKHHLLTSDLPVYRIAELVGYQSETHFKNTFKRLVGLSPRQYRIGM</sequence>
<dbReference type="GO" id="GO:0003700">
    <property type="term" value="F:DNA-binding transcription factor activity"/>
    <property type="evidence" value="ECO:0007669"/>
    <property type="project" value="InterPro"/>
</dbReference>
<accession>A0A3D9JP07</accession>
<dbReference type="PROSITE" id="PS00041">
    <property type="entry name" value="HTH_ARAC_FAMILY_1"/>
    <property type="match status" value="1"/>
</dbReference>
<dbReference type="InterPro" id="IPR009057">
    <property type="entry name" value="Homeodomain-like_sf"/>
</dbReference>
<dbReference type="InterPro" id="IPR037923">
    <property type="entry name" value="HTH-like"/>
</dbReference>
<dbReference type="InterPro" id="IPR050204">
    <property type="entry name" value="AraC_XylS_family_regulators"/>
</dbReference>
<dbReference type="Gene3D" id="1.10.10.60">
    <property type="entry name" value="Homeodomain-like"/>
    <property type="match status" value="2"/>
</dbReference>
<dbReference type="InterPro" id="IPR003313">
    <property type="entry name" value="AraC-bd"/>
</dbReference>
<name>A0A3D9JP07_9BACL</name>
<dbReference type="AlphaFoldDB" id="A0A3D9JP07"/>
<organism evidence="6 7">
    <name type="scientific">Cohnella phaseoli</name>
    <dbReference type="NCBI Taxonomy" id="456490"/>
    <lineage>
        <taxon>Bacteria</taxon>
        <taxon>Bacillati</taxon>
        <taxon>Bacillota</taxon>
        <taxon>Bacilli</taxon>
        <taxon>Bacillales</taxon>
        <taxon>Paenibacillaceae</taxon>
        <taxon>Cohnella</taxon>
    </lineage>
</organism>
<comment type="caution">
    <text evidence="6">The sequence shown here is derived from an EMBL/GenBank/DDBJ whole genome shotgun (WGS) entry which is preliminary data.</text>
</comment>
<dbReference type="Proteomes" id="UP000256977">
    <property type="component" value="Unassembled WGS sequence"/>
</dbReference>
<dbReference type="PROSITE" id="PS01124">
    <property type="entry name" value="HTH_ARAC_FAMILY_2"/>
    <property type="match status" value="1"/>
</dbReference>
<dbReference type="InterPro" id="IPR018062">
    <property type="entry name" value="HTH_AraC-typ_CS"/>
</dbReference>